<sequence>MPERMVPVGDATLCVDTFGDPGDPAVLLLGGAASSMDFWEPEFCAALADAGRHVVRYDNRDTGRSTNYPAGKPGYTGVDLVTDALGLLDALGIERAHLVGVSMGGGIAQQIAIEHPDRVASLTLIETSPAPPRPDDAEPLPPPAERIQAMFGDPEPAPDWADRSAAIDRLVRDLATFGGSATLGKEHAREMAARVYDRTNDFAASQTNHWILDGGPPVDGSLADITAPTLVLHGTEDPFFPLGHGEALAREIPGARLVPLPGVGHEYPPPAVWPIVLPAIIAVTATDGVT</sequence>
<evidence type="ECO:0000313" key="3">
    <source>
        <dbReference type="Proteomes" id="UP000256913"/>
    </source>
</evidence>
<dbReference type="Gene3D" id="3.40.50.1820">
    <property type="entry name" value="alpha/beta hydrolase"/>
    <property type="match status" value="1"/>
</dbReference>
<organism evidence="2 3">
    <name type="scientific">Asanoa ferruginea</name>
    <dbReference type="NCBI Taxonomy" id="53367"/>
    <lineage>
        <taxon>Bacteria</taxon>
        <taxon>Bacillati</taxon>
        <taxon>Actinomycetota</taxon>
        <taxon>Actinomycetes</taxon>
        <taxon>Micromonosporales</taxon>
        <taxon>Micromonosporaceae</taxon>
        <taxon>Asanoa</taxon>
    </lineage>
</organism>
<feature type="domain" description="AB hydrolase-1" evidence="1">
    <location>
        <begin position="24"/>
        <end position="266"/>
    </location>
</feature>
<evidence type="ECO:0000313" key="2">
    <source>
        <dbReference type="EMBL" id="REF95987.1"/>
    </source>
</evidence>
<reference evidence="2 3" key="1">
    <citation type="submission" date="2018-08" db="EMBL/GenBank/DDBJ databases">
        <title>Sequencing the genomes of 1000 actinobacteria strains.</title>
        <authorList>
            <person name="Klenk H.-P."/>
        </authorList>
    </citation>
    <scope>NUCLEOTIDE SEQUENCE [LARGE SCALE GENOMIC DNA]</scope>
    <source>
        <strain evidence="2 3">DSM 44099</strain>
    </source>
</reference>
<evidence type="ECO:0000259" key="1">
    <source>
        <dbReference type="Pfam" id="PF00561"/>
    </source>
</evidence>
<dbReference type="PANTHER" id="PTHR43433:SF5">
    <property type="entry name" value="AB HYDROLASE-1 DOMAIN-CONTAINING PROTEIN"/>
    <property type="match status" value="1"/>
</dbReference>
<dbReference type="PANTHER" id="PTHR43433">
    <property type="entry name" value="HYDROLASE, ALPHA/BETA FOLD FAMILY PROTEIN"/>
    <property type="match status" value="1"/>
</dbReference>
<dbReference type="PRINTS" id="PR00111">
    <property type="entry name" value="ABHYDROLASE"/>
</dbReference>
<proteinExistence type="predicted"/>
<comment type="caution">
    <text evidence="2">The sequence shown here is derived from an EMBL/GenBank/DDBJ whole genome shotgun (WGS) entry which is preliminary data.</text>
</comment>
<protein>
    <submittedName>
        <fullName evidence="2">Pimeloyl-ACP methyl ester carboxylesterase</fullName>
    </submittedName>
</protein>
<dbReference type="SUPFAM" id="SSF53474">
    <property type="entry name" value="alpha/beta-Hydrolases"/>
    <property type="match status" value="1"/>
</dbReference>
<dbReference type="InterPro" id="IPR050471">
    <property type="entry name" value="AB_hydrolase"/>
</dbReference>
<dbReference type="RefSeq" id="WP_239097153.1">
    <property type="nucleotide sequence ID" value="NZ_BONB01000013.1"/>
</dbReference>
<dbReference type="GO" id="GO:0003824">
    <property type="term" value="F:catalytic activity"/>
    <property type="evidence" value="ECO:0007669"/>
    <property type="project" value="UniProtKB-ARBA"/>
</dbReference>
<gene>
    <name evidence="2" type="ORF">DFJ67_1952</name>
</gene>
<dbReference type="AlphaFoldDB" id="A0A3D9ZFG4"/>
<dbReference type="Pfam" id="PF00561">
    <property type="entry name" value="Abhydrolase_1"/>
    <property type="match status" value="1"/>
</dbReference>
<name>A0A3D9ZFG4_9ACTN</name>
<dbReference type="Proteomes" id="UP000256913">
    <property type="component" value="Unassembled WGS sequence"/>
</dbReference>
<dbReference type="InterPro" id="IPR000073">
    <property type="entry name" value="AB_hydrolase_1"/>
</dbReference>
<dbReference type="InterPro" id="IPR029058">
    <property type="entry name" value="AB_hydrolase_fold"/>
</dbReference>
<dbReference type="EMBL" id="QUMQ01000001">
    <property type="protein sequence ID" value="REF95987.1"/>
    <property type="molecule type" value="Genomic_DNA"/>
</dbReference>
<accession>A0A3D9ZFG4</accession>
<keyword evidence="3" id="KW-1185">Reference proteome</keyword>